<gene>
    <name evidence="2" type="ORF">CSOJ01_04520</name>
</gene>
<dbReference type="Proteomes" id="UP000652219">
    <property type="component" value="Unassembled WGS sequence"/>
</dbReference>
<evidence type="ECO:0000313" key="3">
    <source>
        <dbReference type="Proteomes" id="UP000652219"/>
    </source>
</evidence>
<dbReference type="EMBL" id="WIGN01000051">
    <property type="protein sequence ID" value="KAF6813636.1"/>
    <property type="molecule type" value="Genomic_DNA"/>
</dbReference>
<feature type="compositionally biased region" description="Basic and acidic residues" evidence="1">
    <location>
        <begin position="286"/>
        <end position="296"/>
    </location>
</feature>
<reference evidence="2 3" key="1">
    <citation type="journal article" date="2020" name="Phytopathology">
        <title>Genome Sequence Resources of Colletotrichum truncatum, C. plurivorum, C. musicola, and C. sojae: Four Species Pathogenic to Soybean (Glycine max).</title>
        <authorList>
            <person name="Rogerio F."/>
            <person name="Boufleur T.R."/>
            <person name="Ciampi-Guillardi M."/>
            <person name="Sukno S.A."/>
            <person name="Thon M.R."/>
            <person name="Massola Junior N.S."/>
            <person name="Baroncelli R."/>
        </authorList>
    </citation>
    <scope>NUCLEOTIDE SEQUENCE [LARGE SCALE GENOMIC DNA]</scope>
    <source>
        <strain evidence="2 3">LFN0009</strain>
    </source>
</reference>
<evidence type="ECO:0000313" key="2">
    <source>
        <dbReference type="EMBL" id="KAF6813636.1"/>
    </source>
</evidence>
<evidence type="ECO:0000256" key="1">
    <source>
        <dbReference type="SAM" id="MobiDB-lite"/>
    </source>
</evidence>
<proteinExistence type="predicted"/>
<organism evidence="2 3">
    <name type="scientific">Colletotrichum sojae</name>
    <dbReference type="NCBI Taxonomy" id="2175907"/>
    <lineage>
        <taxon>Eukaryota</taxon>
        <taxon>Fungi</taxon>
        <taxon>Dikarya</taxon>
        <taxon>Ascomycota</taxon>
        <taxon>Pezizomycotina</taxon>
        <taxon>Sordariomycetes</taxon>
        <taxon>Hypocreomycetidae</taxon>
        <taxon>Glomerellales</taxon>
        <taxon>Glomerellaceae</taxon>
        <taxon>Colletotrichum</taxon>
        <taxon>Colletotrichum orchidearum species complex</taxon>
    </lineage>
</organism>
<protein>
    <submittedName>
        <fullName evidence="2">Uncharacterized protein</fullName>
    </submittedName>
</protein>
<accession>A0A8H6JJ66</accession>
<sequence length="387" mass="42007">MAMRRPKPFGRLMMMLGSVGRRVIRDQPVHRGGGGRMTPGAVPVTSTVLWRGQSRLFPCTVWNLERLNSATSPPGCARCKSALSRRSLPVLPVSISTAVWHFAIARPIAWPEPQAIPIDLSFPRTLECVFELSLNHLVPGSIAARQGFPASSRGGVVRDSCITDRQTSQAPHTRAPYMSGEPLGEPRLKWDWGSISSAIVDTENSFTNAVRGKDPFLTPGAWASVKACQDFRLRVSAPPARDTIIGIQETKFGSLRARTNCQTGTGPLSSSRVDPSIPARASQARADGRPEAREVGRSGSELQAHTRHKKKKKEEALASETDDGGLLWSLGNWGSVASGLPAGQQQRGRGRKQQSLDAVRTLTLTLILYSKAAKAKPFVSSRLVSRH</sequence>
<dbReference type="AlphaFoldDB" id="A0A8H6JJ66"/>
<name>A0A8H6JJ66_9PEZI</name>
<keyword evidence="3" id="KW-1185">Reference proteome</keyword>
<comment type="caution">
    <text evidence="2">The sequence shown here is derived from an EMBL/GenBank/DDBJ whole genome shotgun (WGS) entry which is preliminary data.</text>
</comment>
<feature type="region of interest" description="Disordered" evidence="1">
    <location>
        <begin position="258"/>
        <end position="318"/>
    </location>
</feature>
<feature type="compositionally biased region" description="Polar residues" evidence="1">
    <location>
        <begin position="258"/>
        <end position="273"/>
    </location>
</feature>